<organism evidence="3 4">
    <name type="scientific">Paenibacillus xylanexedens</name>
    <dbReference type="NCBI Taxonomy" id="528191"/>
    <lineage>
        <taxon>Bacteria</taxon>
        <taxon>Bacillati</taxon>
        <taxon>Bacillota</taxon>
        <taxon>Bacilli</taxon>
        <taxon>Bacillales</taxon>
        <taxon>Paenibacillaceae</taxon>
        <taxon>Paenibacillus</taxon>
    </lineage>
</organism>
<gene>
    <name evidence="3" type="ORF">J2Z28_005955</name>
</gene>
<dbReference type="Gene3D" id="1.10.260.40">
    <property type="entry name" value="lambda repressor-like DNA-binding domains"/>
    <property type="match status" value="1"/>
</dbReference>
<dbReference type="RefSeq" id="WP_211085454.1">
    <property type="nucleotide sequence ID" value="NZ_CBCSLC010000001.1"/>
</dbReference>
<comment type="caution">
    <text evidence="3">The sequence shown here is derived from an EMBL/GenBank/DDBJ whole genome shotgun (WGS) entry which is preliminary data.</text>
</comment>
<dbReference type="SMART" id="SM00530">
    <property type="entry name" value="HTH_XRE"/>
    <property type="match status" value="1"/>
</dbReference>
<evidence type="ECO:0000313" key="4">
    <source>
        <dbReference type="Proteomes" id="UP000810207"/>
    </source>
</evidence>
<feature type="domain" description="HTH cro/C1-type" evidence="2">
    <location>
        <begin position="7"/>
        <end position="61"/>
    </location>
</feature>
<evidence type="ECO:0000256" key="1">
    <source>
        <dbReference type="ARBA" id="ARBA00023125"/>
    </source>
</evidence>
<dbReference type="PROSITE" id="PS50943">
    <property type="entry name" value="HTH_CROC1"/>
    <property type="match status" value="1"/>
</dbReference>
<accession>A0ABS4S2A7</accession>
<evidence type="ECO:0000259" key="2">
    <source>
        <dbReference type="PROSITE" id="PS50943"/>
    </source>
</evidence>
<dbReference type="EMBL" id="JAGIKV010000035">
    <property type="protein sequence ID" value="MBP2249260.1"/>
    <property type="molecule type" value="Genomic_DNA"/>
</dbReference>
<proteinExistence type="predicted"/>
<evidence type="ECO:0000313" key="3">
    <source>
        <dbReference type="EMBL" id="MBP2249260.1"/>
    </source>
</evidence>
<keyword evidence="4" id="KW-1185">Reference proteome</keyword>
<keyword evidence="1" id="KW-0238">DNA-binding</keyword>
<dbReference type="SUPFAM" id="SSF47413">
    <property type="entry name" value="lambda repressor-like DNA-binding domains"/>
    <property type="match status" value="1"/>
</dbReference>
<dbReference type="Pfam" id="PF01381">
    <property type="entry name" value="HTH_3"/>
    <property type="match status" value="1"/>
</dbReference>
<reference evidence="3 4" key="1">
    <citation type="submission" date="2021-03" db="EMBL/GenBank/DDBJ databases">
        <title>Genomic Encyclopedia of Type Strains, Phase IV (KMG-IV): sequencing the most valuable type-strain genomes for metagenomic binning, comparative biology and taxonomic classification.</title>
        <authorList>
            <person name="Goeker M."/>
        </authorList>
    </citation>
    <scope>NUCLEOTIDE SEQUENCE [LARGE SCALE GENOMIC DNA]</scope>
    <source>
        <strain evidence="3 4">DSM 21292</strain>
    </source>
</reference>
<dbReference type="CDD" id="cd00093">
    <property type="entry name" value="HTH_XRE"/>
    <property type="match status" value="1"/>
</dbReference>
<protein>
    <submittedName>
        <fullName evidence="3">Transcriptional regulator with XRE-family HTH domain</fullName>
    </submittedName>
</protein>
<dbReference type="InterPro" id="IPR010982">
    <property type="entry name" value="Lambda_DNA-bd_dom_sf"/>
</dbReference>
<dbReference type="PANTHER" id="PTHR46558:SF11">
    <property type="entry name" value="HTH-TYPE TRANSCRIPTIONAL REGULATOR XRE"/>
    <property type="match status" value="1"/>
</dbReference>
<name>A0ABS4S2A7_PAEXY</name>
<dbReference type="PANTHER" id="PTHR46558">
    <property type="entry name" value="TRACRIPTIONAL REGULATORY PROTEIN-RELATED-RELATED"/>
    <property type="match status" value="1"/>
</dbReference>
<dbReference type="Proteomes" id="UP000810207">
    <property type="component" value="Unassembled WGS sequence"/>
</dbReference>
<dbReference type="InterPro" id="IPR001387">
    <property type="entry name" value="Cro/C1-type_HTH"/>
</dbReference>
<sequence>MFHGDRLASQRKSKRLTQEELAVKINLTKAAVSNYENGHSTPSNETLVAIADALDVDTDYLLGRTESPREELLSSKPDLAEETTEYVLKELVEKYKIDLTDSNKRDTLEKMIKLVYEDL</sequence>